<protein>
    <submittedName>
        <fullName evidence="2">Uncharacterized protein</fullName>
    </submittedName>
</protein>
<feature type="non-terminal residue" evidence="2">
    <location>
        <position position="1"/>
    </location>
</feature>
<accession>A0A813J6J8</accession>
<gene>
    <name evidence="2" type="ORF">PGLA2088_LOCUS16247</name>
</gene>
<organism evidence="2 3">
    <name type="scientific">Polarella glacialis</name>
    <name type="common">Dinoflagellate</name>
    <dbReference type="NCBI Taxonomy" id="89957"/>
    <lineage>
        <taxon>Eukaryota</taxon>
        <taxon>Sar</taxon>
        <taxon>Alveolata</taxon>
        <taxon>Dinophyceae</taxon>
        <taxon>Suessiales</taxon>
        <taxon>Suessiaceae</taxon>
        <taxon>Polarella</taxon>
    </lineage>
</organism>
<reference evidence="2" key="1">
    <citation type="submission" date="2021-02" db="EMBL/GenBank/DDBJ databases">
        <authorList>
            <person name="Dougan E. K."/>
            <person name="Rhodes N."/>
            <person name="Thang M."/>
            <person name="Chan C."/>
        </authorList>
    </citation>
    <scope>NUCLEOTIDE SEQUENCE</scope>
</reference>
<comment type="caution">
    <text evidence="2">The sequence shown here is derived from an EMBL/GenBank/DDBJ whole genome shotgun (WGS) entry which is preliminary data.</text>
</comment>
<sequence length="182" mass="20238">ALEAARRAELDEEDLVKGEAKLATLRAMTDDQRSAKAALQLQSERKKQAFHLVKKDDAVALRALIETFEEGVRWQDWRDYMGRNLWRFAMELKAQHVKTYLAPLLGMQVPGVESAPFASSPTLSERTLAGSDLTESKAAGKIARSDSEATIAPTEFQEEPTPAPNEEALILSEEEQAELKVK</sequence>
<proteinExistence type="predicted"/>
<feature type="region of interest" description="Disordered" evidence="1">
    <location>
        <begin position="126"/>
        <end position="182"/>
    </location>
</feature>
<dbReference type="AlphaFoldDB" id="A0A813J6J8"/>
<feature type="non-terminal residue" evidence="2">
    <location>
        <position position="182"/>
    </location>
</feature>
<dbReference type="Proteomes" id="UP000626109">
    <property type="component" value="Unassembled WGS sequence"/>
</dbReference>
<dbReference type="EMBL" id="CAJNNW010020534">
    <property type="protein sequence ID" value="CAE8666398.1"/>
    <property type="molecule type" value="Genomic_DNA"/>
</dbReference>
<evidence type="ECO:0000313" key="2">
    <source>
        <dbReference type="EMBL" id="CAE8666398.1"/>
    </source>
</evidence>
<evidence type="ECO:0000313" key="3">
    <source>
        <dbReference type="Proteomes" id="UP000626109"/>
    </source>
</evidence>
<name>A0A813J6J8_POLGL</name>
<evidence type="ECO:0000256" key="1">
    <source>
        <dbReference type="SAM" id="MobiDB-lite"/>
    </source>
</evidence>